<name>A0ABS1CWS2_9PROT</name>
<evidence type="ECO:0000256" key="1">
    <source>
        <dbReference type="ARBA" id="ARBA00006987"/>
    </source>
</evidence>
<evidence type="ECO:0000313" key="3">
    <source>
        <dbReference type="EMBL" id="MBK1658492.1"/>
    </source>
</evidence>
<dbReference type="InterPro" id="IPR042100">
    <property type="entry name" value="Bug_dom1"/>
</dbReference>
<comment type="similarity">
    <text evidence="1">Belongs to the UPF0065 (bug) family.</text>
</comment>
<comment type="caution">
    <text evidence="3">The sequence shown here is derived from an EMBL/GenBank/DDBJ whole genome shotgun (WGS) entry which is preliminary data.</text>
</comment>
<dbReference type="PIRSF" id="PIRSF017082">
    <property type="entry name" value="YflP"/>
    <property type="match status" value="1"/>
</dbReference>
<dbReference type="SUPFAM" id="SSF53850">
    <property type="entry name" value="Periplasmic binding protein-like II"/>
    <property type="match status" value="1"/>
</dbReference>
<reference evidence="3 4" key="1">
    <citation type="journal article" date="2020" name="Microorganisms">
        <title>Osmotic Adaptation and Compatible Solute Biosynthesis of Phototrophic Bacteria as Revealed from Genome Analyses.</title>
        <authorList>
            <person name="Imhoff J.F."/>
            <person name="Rahn T."/>
            <person name="Kunzel S."/>
            <person name="Keller A."/>
            <person name="Neulinger S.C."/>
        </authorList>
    </citation>
    <scope>NUCLEOTIDE SEQUENCE [LARGE SCALE GENOMIC DNA]</scope>
    <source>
        <strain evidence="3 4">DSM 15382</strain>
    </source>
</reference>
<dbReference type="Pfam" id="PF03401">
    <property type="entry name" value="TctC"/>
    <property type="match status" value="1"/>
</dbReference>
<dbReference type="Proteomes" id="UP000697995">
    <property type="component" value="Unassembled WGS sequence"/>
</dbReference>
<dbReference type="CDD" id="cd07012">
    <property type="entry name" value="PBP2_Bug_TTT"/>
    <property type="match status" value="1"/>
</dbReference>
<accession>A0ABS1CWS2</accession>
<evidence type="ECO:0008006" key="5">
    <source>
        <dbReference type="Google" id="ProtNLM"/>
    </source>
</evidence>
<feature type="chain" id="PRO_5046464542" description="Tripartite-type tricarboxylate transporter, receptor component TctC" evidence="2">
    <location>
        <begin position="24"/>
        <end position="317"/>
    </location>
</feature>
<evidence type="ECO:0000313" key="4">
    <source>
        <dbReference type="Proteomes" id="UP000697995"/>
    </source>
</evidence>
<dbReference type="Gene3D" id="3.40.190.150">
    <property type="entry name" value="Bordetella uptake gene, domain 1"/>
    <property type="match status" value="1"/>
</dbReference>
<dbReference type="EMBL" id="NRSG01000054">
    <property type="protein sequence ID" value="MBK1658492.1"/>
    <property type="molecule type" value="Genomic_DNA"/>
</dbReference>
<dbReference type="InterPro" id="IPR005064">
    <property type="entry name" value="BUG"/>
</dbReference>
<sequence>MRIAPRLAALAAGLLLWAGQAAAQAQAGQTQLIIPWPAGGGTDIIGRLIQPVFAEELGGQLIIRNVGGATGTIGTAEVARSKPDGTTLMLTSMAPVAVQPSFRANLPYRADSLAPVCLVAEAPLTLMTPKATGIRTVADIVAKAKAAPGQAPYASGGVGGLGHLAMTGLTRALGIEMNHVPFRGSGDSVLAMQSGTVLMLAAEANLVAQYQLHAIAVFGERRVADMPEAPTLRELGHDLVYPLWTGIFAPSGTPEPVLERIDAACARTLRTPSVVEGMTRASHPIRYLGRREFGRYVRAEVEKYAELIAASGLRQAD</sequence>
<evidence type="ECO:0000256" key="2">
    <source>
        <dbReference type="SAM" id="SignalP"/>
    </source>
</evidence>
<feature type="signal peptide" evidence="2">
    <location>
        <begin position="1"/>
        <end position="23"/>
    </location>
</feature>
<protein>
    <recommendedName>
        <fullName evidence="5">Tripartite-type tricarboxylate transporter, receptor component TctC</fullName>
    </recommendedName>
</protein>
<keyword evidence="2" id="KW-0732">Signal</keyword>
<dbReference type="Gene3D" id="3.40.190.10">
    <property type="entry name" value="Periplasmic binding protein-like II"/>
    <property type="match status" value="1"/>
</dbReference>
<gene>
    <name evidence="3" type="ORF">CKO45_09640</name>
</gene>
<keyword evidence="4" id="KW-1185">Reference proteome</keyword>
<dbReference type="PANTHER" id="PTHR42928">
    <property type="entry name" value="TRICARBOXYLATE-BINDING PROTEIN"/>
    <property type="match status" value="1"/>
</dbReference>
<proteinExistence type="inferred from homology"/>
<organism evidence="3 4">
    <name type="scientific">Paracraurococcus ruber</name>
    <dbReference type="NCBI Taxonomy" id="77675"/>
    <lineage>
        <taxon>Bacteria</taxon>
        <taxon>Pseudomonadati</taxon>
        <taxon>Pseudomonadota</taxon>
        <taxon>Alphaproteobacteria</taxon>
        <taxon>Acetobacterales</taxon>
        <taxon>Roseomonadaceae</taxon>
        <taxon>Paracraurococcus</taxon>
    </lineage>
</organism>
<dbReference type="PANTHER" id="PTHR42928:SF5">
    <property type="entry name" value="BLR1237 PROTEIN"/>
    <property type="match status" value="1"/>
</dbReference>
<dbReference type="RefSeq" id="WP_133220851.1">
    <property type="nucleotide sequence ID" value="NZ_NRSG01000054.1"/>
</dbReference>